<dbReference type="InterPro" id="IPR002909">
    <property type="entry name" value="IPT_dom"/>
</dbReference>
<sequence>MKIKAIRNSLLLLGTLVAFAGCNTTFQDYTPDRIPQNPSGIYTFSFTADLPVSNRVEGSERAQIVINNETFDMVPTGSDDMSFSFDYKMPPGVTEARYYYIVSWEYRSAGGKIKTASRYSTIEHEKVYQARLINRYPIQLVNDRGPSGASIPIVGNGFTSQDVVVVGGAEALTTVHSANSLEFIVPALPAGKTYSVSLRTGRGDLSAGHFKIDEANLRIQPTSIYLNSGDTDFLIIETENIAPLGGLYVDAQTDIPQSIVMPEIIIPEGARSVNVNVTGGAPGSGVLVLTVPGYGPIEVPVTVN</sequence>
<dbReference type="AlphaFoldDB" id="A0A6B2LZ61"/>
<comment type="caution">
    <text evidence="3">The sequence shown here is derived from an EMBL/GenBank/DDBJ whole genome shotgun (WGS) entry which is preliminary data.</text>
</comment>
<dbReference type="Gene3D" id="2.60.40.10">
    <property type="entry name" value="Immunoglobulins"/>
    <property type="match status" value="1"/>
</dbReference>
<keyword evidence="4" id="KW-1185">Reference proteome</keyword>
<proteinExistence type="predicted"/>
<dbReference type="RefSeq" id="WP_163961633.1">
    <property type="nucleotide sequence ID" value="NZ_JAAGNX010000001.1"/>
</dbReference>
<dbReference type="Proteomes" id="UP000478417">
    <property type="component" value="Unassembled WGS sequence"/>
</dbReference>
<keyword evidence="1" id="KW-0732">Signal</keyword>
<protein>
    <recommendedName>
        <fullName evidence="2">IPT/TIG domain-containing protein</fullName>
    </recommendedName>
</protein>
<feature type="chain" id="PRO_5025381146" description="IPT/TIG domain-containing protein" evidence="1">
    <location>
        <begin position="21"/>
        <end position="304"/>
    </location>
</feature>
<evidence type="ECO:0000256" key="1">
    <source>
        <dbReference type="SAM" id="SignalP"/>
    </source>
</evidence>
<accession>A0A6B2LZ61</accession>
<dbReference type="InterPro" id="IPR013783">
    <property type="entry name" value="Ig-like_fold"/>
</dbReference>
<dbReference type="PROSITE" id="PS51257">
    <property type="entry name" value="PROKAR_LIPOPROTEIN"/>
    <property type="match status" value="1"/>
</dbReference>
<dbReference type="EMBL" id="JAAGNX010000001">
    <property type="protein sequence ID" value="NDV61057.1"/>
    <property type="molecule type" value="Genomic_DNA"/>
</dbReference>
<feature type="domain" description="IPT/TIG" evidence="2">
    <location>
        <begin position="144"/>
        <end position="203"/>
    </location>
</feature>
<dbReference type="InterPro" id="IPR014756">
    <property type="entry name" value="Ig_E-set"/>
</dbReference>
<evidence type="ECO:0000313" key="3">
    <source>
        <dbReference type="EMBL" id="NDV61057.1"/>
    </source>
</evidence>
<feature type="signal peptide" evidence="1">
    <location>
        <begin position="1"/>
        <end position="20"/>
    </location>
</feature>
<gene>
    <name evidence="3" type="ORF">G0Q06_01190</name>
</gene>
<evidence type="ECO:0000313" key="4">
    <source>
        <dbReference type="Proteomes" id="UP000478417"/>
    </source>
</evidence>
<reference evidence="3 4" key="1">
    <citation type="submission" date="2020-02" db="EMBL/GenBank/DDBJ databases">
        <title>Albibacoteraceae fam. nov., the first described family within the subdivision 4 Verrucomicrobia.</title>
        <authorList>
            <person name="Xi F."/>
        </authorList>
    </citation>
    <scope>NUCLEOTIDE SEQUENCE [LARGE SCALE GENOMIC DNA]</scope>
    <source>
        <strain evidence="3 4">CK1056</strain>
    </source>
</reference>
<dbReference type="SUPFAM" id="SSF81296">
    <property type="entry name" value="E set domains"/>
    <property type="match status" value="1"/>
</dbReference>
<organism evidence="3 4">
    <name type="scientific">Oceanipulchritudo coccoides</name>
    <dbReference type="NCBI Taxonomy" id="2706888"/>
    <lineage>
        <taxon>Bacteria</taxon>
        <taxon>Pseudomonadati</taxon>
        <taxon>Verrucomicrobiota</taxon>
        <taxon>Opitutia</taxon>
        <taxon>Puniceicoccales</taxon>
        <taxon>Oceanipulchritudinaceae</taxon>
        <taxon>Oceanipulchritudo</taxon>
    </lineage>
</organism>
<name>A0A6B2LZ61_9BACT</name>
<dbReference type="Pfam" id="PF01833">
    <property type="entry name" value="TIG"/>
    <property type="match status" value="1"/>
</dbReference>
<evidence type="ECO:0000259" key="2">
    <source>
        <dbReference type="Pfam" id="PF01833"/>
    </source>
</evidence>